<dbReference type="Gene3D" id="3.30.870.10">
    <property type="entry name" value="Endonuclease Chain A"/>
    <property type="match status" value="1"/>
</dbReference>
<dbReference type="RefSeq" id="WP_248866590.1">
    <property type="nucleotide sequence ID" value="NZ_CP086322.1"/>
</dbReference>
<dbReference type="InterPro" id="IPR036388">
    <property type="entry name" value="WH-like_DNA-bd_sf"/>
</dbReference>
<reference evidence="2" key="1">
    <citation type="submission" date="2021-10" db="EMBL/GenBank/DDBJ databases">
        <title>Streptomyces nigrumlapis sp.nov.,an antimicrobial producing actinobacterium isolated from Black Gobi rocks.</title>
        <authorList>
            <person name="Wen Y."/>
            <person name="Zhang W."/>
            <person name="Liu X.G."/>
        </authorList>
    </citation>
    <scope>NUCLEOTIDE SEQUENCE</scope>
    <source>
        <strain evidence="2">ST13-2-2</strain>
    </source>
</reference>
<dbReference type="InterPro" id="IPR000792">
    <property type="entry name" value="Tscrpt_reg_LuxR_C"/>
</dbReference>
<dbReference type="Proteomes" id="UP000830115">
    <property type="component" value="Chromosome"/>
</dbReference>
<dbReference type="InterPro" id="IPR016032">
    <property type="entry name" value="Sig_transdc_resp-reg_C-effctor"/>
</dbReference>
<sequence>MYGYALSRGIGQGNCVAELTKVLGLHAADIESTIQQLLKMGLLRELPNQEIAAVPPEEAVSRLVGPLEREVRARRTRIEETRSLLMSFLPVFEVSLAARQQPRPFELLEELSVVRAAIAELAAAAQEEILTAQPGGARQESILEEAAPRDEAALARGVRMRILYQHTARFSLGTTAYVERAQNGGAQVRTLDDYFPRFLIFDRKTAVLTVLGHPQAALLVREPNVVAFMIEMYERMWLTGDPYTADHGRRSEISDDLKQAIVRLLVKGMTDASIATRLGMSVRTCRRHIADLMTELGAQSRFQAGHLLAARETNPESRVECDL</sequence>
<dbReference type="InterPro" id="IPR051797">
    <property type="entry name" value="TrmB-like"/>
</dbReference>
<evidence type="ECO:0000313" key="3">
    <source>
        <dbReference type="Proteomes" id="UP000830115"/>
    </source>
</evidence>
<dbReference type="SUPFAM" id="SSF46894">
    <property type="entry name" value="C-terminal effector domain of the bipartite response regulators"/>
    <property type="match status" value="1"/>
</dbReference>
<keyword evidence="3" id="KW-1185">Reference proteome</keyword>
<gene>
    <name evidence="2" type="ORF">K9S39_30835</name>
</gene>
<dbReference type="Pfam" id="PF00196">
    <property type="entry name" value="GerE"/>
    <property type="match status" value="1"/>
</dbReference>
<dbReference type="EMBL" id="CP086322">
    <property type="protein sequence ID" value="UQA95677.1"/>
    <property type="molecule type" value="Genomic_DNA"/>
</dbReference>
<proteinExistence type="predicted"/>
<organism evidence="2 3">
    <name type="scientific">Streptomyces halobius</name>
    <dbReference type="NCBI Taxonomy" id="2879846"/>
    <lineage>
        <taxon>Bacteria</taxon>
        <taxon>Bacillati</taxon>
        <taxon>Actinomycetota</taxon>
        <taxon>Actinomycetes</taxon>
        <taxon>Kitasatosporales</taxon>
        <taxon>Streptomycetaceae</taxon>
        <taxon>Streptomyces</taxon>
    </lineage>
</organism>
<name>A0ABY4ME46_9ACTN</name>
<dbReference type="Gene3D" id="1.10.10.10">
    <property type="entry name" value="Winged helix-like DNA-binding domain superfamily/Winged helix DNA-binding domain"/>
    <property type="match status" value="1"/>
</dbReference>
<dbReference type="PANTHER" id="PTHR34293:SF1">
    <property type="entry name" value="HTH-TYPE TRANSCRIPTIONAL REGULATOR TRMBL2"/>
    <property type="match status" value="1"/>
</dbReference>
<dbReference type="SUPFAM" id="SSF56024">
    <property type="entry name" value="Phospholipase D/nuclease"/>
    <property type="match status" value="1"/>
</dbReference>
<evidence type="ECO:0000313" key="2">
    <source>
        <dbReference type="EMBL" id="UQA95677.1"/>
    </source>
</evidence>
<dbReference type="PANTHER" id="PTHR34293">
    <property type="entry name" value="HTH-TYPE TRANSCRIPTIONAL REGULATOR TRMBL2"/>
    <property type="match status" value="1"/>
</dbReference>
<accession>A0ABY4ME46</accession>
<dbReference type="SMART" id="SM00421">
    <property type="entry name" value="HTH_LUXR"/>
    <property type="match status" value="1"/>
</dbReference>
<evidence type="ECO:0000259" key="1">
    <source>
        <dbReference type="SMART" id="SM00421"/>
    </source>
</evidence>
<feature type="domain" description="HTH luxR-type" evidence="1">
    <location>
        <begin position="259"/>
        <end position="308"/>
    </location>
</feature>
<protein>
    <submittedName>
        <fullName evidence="2">Helix-turn-helix transcriptional regulator</fullName>
    </submittedName>
</protein>